<dbReference type="AlphaFoldDB" id="Q2N8L1"/>
<organism evidence="2 3">
    <name type="scientific">Erythrobacter litoralis (strain HTCC2594)</name>
    <dbReference type="NCBI Taxonomy" id="314225"/>
    <lineage>
        <taxon>Bacteria</taxon>
        <taxon>Pseudomonadati</taxon>
        <taxon>Pseudomonadota</taxon>
        <taxon>Alphaproteobacteria</taxon>
        <taxon>Sphingomonadales</taxon>
        <taxon>Erythrobacteraceae</taxon>
        <taxon>Erythrobacter/Porphyrobacter group</taxon>
        <taxon>Erythrobacter</taxon>
    </lineage>
</organism>
<dbReference type="RefSeq" id="WP_011414808.1">
    <property type="nucleotide sequence ID" value="NC_007722.1"/>
</dbReference>
<sequence>MKSALRLIAISFCASLAAALSTPLSADTAAVDTGTTAQSSKAASPRIDYSYWDQALKHFVYEMGRSDRTSARTVQPITGTLLVYGHESRLRLEGNRVAFSFLEPEQIAAISAYRRDLEQVAA</sequence>
<protein>
    <submittedName>
        <fullName evidence="2">Uncharacterized protein</fullName>
    </submittedName>
</protein>
<gene>
    <name evidence="2" type="ordered locus">ELI_09440</name>
</gene>
<evidence type="ECO:0000313" key="2">
    <source>
        <dbReference type="EMBL" id="ABC63980.1"/>
    </source>
</evidence>
<keyword evidence="1" id="KW-0732">Signal</keyword>
<dbReference type="OrthoDB" id="526867at2"/>
<feature type="signal peptide" evidence="1">
    <location>
        <begin position="1"/>
        <end position="26"/>
    </location>
</feature>
<dbReference type="Proteomes" id="UP000008808">
    <property type="component" value="Chromosome"/>
</dbReference>
<evidence type="ECO:0000313" key="3">
    <source>
        <dbReference type="Proteomes" id="UP000008808"/>
    </source>
</evidence>
<evidence type="ECO:0000256" key="1">
    <source>
        <dbReference type="SAM" id="SignalP"/>
    </source>
</evidence>
<accession>Q2N8L1</accession>
<reference evidence="3" key="1">
    <citation type="journal article" date="2009" name="J. Bacteriol.">
        <title>Complete genome sequence of Erythrobacter litoralis HTCC2594.</title>
        <authorList>
            <person name="Oh H.M."/>
            <person name="Giovannoni S.J."/>
            <person name="Ferriera S."/>
            <person name="Johnson J."/>
            <person name="Cho J.C."/>
        </authorList>
    </citation>
    <scope>NUCLEOTIDE SEQUENCE [LARGE SCALE GENOMIC DNA]</scope>
    <source>
        <strain evidence="3">HTCC2594</strain>
    </source>
</reference>
<proteinExistence type="predicted"/>
<name>Q2N8L1_ERYLH</name>
<dbReference type="HOGENOM" id="CLU_2023195_0_0_5"/>
<dbReference type="KEGG" id="eli:ELI_09440"/>
<dbReference type="STRING" id="314225.ELI_09440"/>
<feature type="chain" id="PRO_5004213045" evidence="1">
    <location>
        <begin position="27"/>
        <end position="122"/>
    </location>
</feature>
<dbReference type="EMBL" id="CP000157">
    <property type="protein sequence ID" value="ABC63980.1"/>
    <property type="molecule type" value="Genomic_DNA"/>
</dbReference>
<keyword evidence="3" id="KW-1185">Reference proteome</keyword>